<dbReference type="InterPro" id="IPR036259">
    <property type="entry name" value="MFS_trans_sf"/>
</dbReference>
<evidence type="ECO:0000256" key="4">
    <source>
        <dbReference type="SAM" id="Phobius"/>
    </source>
</evidence>
<feature type="transmembrane region" description="Helical" evidence="4">
    <location>
        <begin position="163"/>
        <end position="182"/>
    </location>
</feature>
<protein>
    <submittedName>
        <fullName evidence="5">MFS transporter</fullName>
    </submittedName>
</protein>
<proteinExistence type="predicted"/>
<organism evidence="5 6">
    <name type="scientific">Helicobacter pylori</name>
    <name type="common">Campylobacter pylori</name>
    <dbReference type="NCBI Taxonomy" id="210"/>
    <lineage>
        <taxon>Bacteria</taxon>
        <taxon>Pseudomonadati</taxon>
        <taxon>Campylobacterota</taxon>
        <taxon>Epsilonproteobacteria</taxon>
        <taxon>Campylobacterales</taxon>
        <taxon>Helicobacteraceae</taxon>
        <taxon>Helicobacter</taxon>
    </lineage>
</organism>
<dbReference type="GO" id="GO:0022857">
    <property type="term" value="F:transmembrane transporter activity"/>
    <property type="evidence" value="ECO:0007669"/>
    <property type="project" value="InterPro"/>
</dbReference>
<dbReference type="PATRIC" id="fig|210.2440.peg.1069"/>
<keyword evidence="2 4" id="KW-1133">Transmembrane helix</keyword>
<dbReference type="InterPro" id="IPR053160">
    <property type="entry name" value="MFS_DHA3_Transporter"/>
</dbReference>
<feature type="transmembrane region" description="Helical" evidence="4">
    <location>
        <begin position="12"/>
        <end position="34"/>
    </location>
</feature>
<feature type="transmembrane region" description="Helical" evidence="4">
    <location>
        <begin position="358"/>
        <end position="381"/>
    </location>
</feature>
<feature type="transmembrane region" description="Helical" evidence="4">
    <location>
        <begin position="276"/>
        <end position="292"/>
    </location>
</feature>
<keyword evidence="3 4" id="KW-0472">Membrane</keyword>
<dbReference type="Proteomes" id="UP000078049">
    <property type="component" value="Chromosome"/>
</dbReference>
<feature type="transmembrane region" description="Helical" evidence="4">
    <location>
        <begin position="72"/>
        <end position="91"/>
    </location>
</feature>
<gene>
    <name evidence="5" type="ORF">AA973_05225</name>
</gene>
<feature type="transmembrane region" description="Helical" evidence="4">
    <location>
        <begin position="40"/>
        <end position="60"/>
    </location>
</feature>
<dbReference type="Gene3D" id="1.20.1250.20">
    <property type="entry name" value="MFS general substrate transporter like domains"/>
    <property type="match status" value="1"/>
</dbReference>
<dbReference type="NCBIfam" id="NF040872">
    <property type="entry name" value="MFS_HP1165"/>
    <property type="match status" value="1"/>
</dbReference>
<dbReference type="RefSeq" id="WP_064437902.1">
    <property type="nucleotide sequence ID" value="NZ_CP011485.1"/>
</dbReference>
<dbReference type="SUPFAM" id="SSF103473">
    <property type="entry name" value="MFS general substrate transporter"/>
    <property type="match status" value="1"/>
</dbReference>
<evidence type="ECO:0000256" key="3">
    <source>
        <dbReference type="ARBA" id="ARBA00023136"/>
    </source>
</evidence>
<feature type="transmembrane region" description="Helical" evidence="4">
    <location>
        <begin position="140"/>
        <end position="157"/>
    </location>
</feature>
<dbReference type="PANTHER" id="PTHR23530">
    <property type="entry name" value="TRANSPORT PROTEIN-RELATED"/>
    <property type="match status" value="1"/>
</dbReference>
<feature type="transmembrane region" description="Helical" evidence="4">
    <location>
        <begin position="97"/>
        <end position="119"/>
    </location>
</feature>
<dbReference type="AlphaFoldDB" id="A0A1A9HB67"/>
<accession>A0A1A9HB67</accession>
<name>A0A1A9HB67_HELPX</name>
<feature type="transmembrane region" description="Helical" evidence="4">
    <location>
        <begin position="248"/>
        <end position="267"/>
    </location>
</feature>
<evidence type="ECO:0000313" key="5">
    <source>
        <dbReference type="EMBL" id="ANH47210.1"/>
    </source>
</evidence>
<dbReference type="InterPro" id="IPR011701">
    <property type="entry name" value="MFS"/>
</dbReference>
<keyword evidence="1 4" id="KW-0812">Transmembrane</keyword>
<evidence type="ECO:0000256" key="2">
    <source>
        <dbReference type="ARBA" id="ARBA00022989"/>
    </source>
</evidence>
<sequence>METLRKNILAYYGAKFLLIIAQSLPHAILTPLLLSKGLSLSEILLVQTFFSFCVLVAEYPSGVLADLMSRKNLFLVSNVFLIASFSFVLFFDSFIFMLLAWGLYGLSSACSSGTIEASLITDIKENKKDLSQFLAKSNQIAYLSMIIGSSLGSFLYLKVHAMLYIVGIFLIMLCMLTIMIYFKEKEGDFKSQKSLKLLKEQVKGSLKELKDNPKLKILLVGHLIMPVFFMSHFQMWQAYFLKQGIKEQYLFIFYIAFQVISILIHFLKAKNYSQKITLSSLLVLLCISPLLLMNIPYLFIGVYALMVAFFTYMSYCLGYQFSKFVSKNNISSISSLLSSCVRVASVLILSLSSLELRYFSPLTIITMHFALTLIILFFFLYKAKPFAE</sequence>
<evidence type="ECO:0000256" key="1">
    <source>
        <dbReference type="ARBA" id="ARBA00022692"/>
    </source>
</evidence>
<reference evidence="5 6" key="1">
    <citation type="submission" date="2014-04" db="EMBL/GenBank/DDBJ databases">
        <title>Detecting global and local adaptation in a worldwide sample of Helicobacter pylori genomes.</title>
        <authorList>
            <person name="Montano V."/>
            <person name="Didelot X."/>
            <person name="Foll M."/>
            <person name="Linz B."/>
            <person name="Reinhardt R."/>
            <person name="Suerbaum S."/>
            <person name="Moodley Y."/>
            <person name="Jensen J.D."/>
        </authorList>
    </citation>
    <scope>NUCLEOTIDE SEQUENCE [LARGE SCALE GENOMIC DNA]</scope>
    <source>
        <strain evidence="6">ausabrJ05</strain>
    </source>
</reference>
<dbReference type="PANTHER" id="PTHR23530:SF1">
    <property type="entry name" value="PERMEASE, MAJOR FACILITATOR SUPERFAMILY-RELATED"/>
    <property type="match status" value="1"/>
</dbReference>
<dbReference type="EMBL" id="CP011485">
    <property type="protein sequence ID" value="ANH47210.1"/>
    <property type="molecule type" value="Genomic_DNA"/>
</dbReference>
<feature type="transmembrane region" description="Helical" evidence="4">
    <location>
        <begin position="217"/>
        <end position="236"/>
    </location>
</feature>
<evidence type="ECO:0000313" key="6">
    <source>
        <dbReference type="Proteomes" id="UP000078049"/>
    </source>
</evidence>
<dbReference type="Pfam" id="PF07690">
    <property type="entry name" value="MFS_1"/>
    <property type="match status" value="1"/>
</dbReference>
<feature type="transmembrane region" description="Helical" evidence="4">
    <location>
        <begin position="298"/>
        <end position="318"/>
    </location>
</feature>
<feature type="transmembrane region" description="Helical" evidence="4">
    <location>
        <begin position="330"/>
        <end position="352"/>
    </location>
</feature>